<keyword evidence="7 9" id="KW-0472">Membrane</keyword>
<keyword evidence="3 9" id="KW-0813">Transport</keyword>
<dbReference type="SUPFAM" id="SSF161093">
    <property type="entry name" value="MgtE membrane domain-like"/>
    <property type="match status" value="1"/>
</dbReference>
<dbReference type="InterPro" id="IPR036739">
    <property type="entry name" value="SLC41_membr_dom_sf"/>
</dbReference>
<dbReference type="InterPro" id="IPR006668">
    <property type="entry name" value="Mg_transptr_MgtE_intracell_dom"/>
</dbReference>
<evidence type="ECO:0000313" key="12">
    <source>
        <dbReference type="Proteomes" id="UP000316196"/>
    </source>
</evidence>
<dbReference type="CDD" id="cd04606">
    <property type="entry name" value="CBS_pair_Mg_transporter"/>
    <property type="match status" value="1"/>
</dbReference>
<dbReference type="Pfam" id="PF01769">
    <property type="entry name" value="MgtE"/>
    <property type="match status" value="1"/>
</dbReference>
<evidence type="ECO:0000256" key="5">
    <source>
        <dbReference type="ARBA" id="ARBA00022842"/>
    </source>
</evidence>
<dbReference type="GO" id="GO:0005886">
    <property type="term" value="C:plasma membrane"/>
    <property type="evidence" value="ECO:0007669"/>
    <property type="project" value="UniProtKB-SubCell"/>
</dbReference>
<dbReference type="InterPro" id="IPR006667">
    <property type="entry name" value="SLC41_membr_dom"/>
</dbReference>
<evidence type="ECO:0000256" key="6">
    <source>
        <dbReference type="ARBA" id="ARBA00022989"/>
    </source>
</evidence>
<dbReference type="InterPro" id="IPR046342">
    <property type="entry name" value="CBS_dom_sf"/>
</dbReference>
<dbReference type="Proteomes" id="UP000316196">
    <property type="component" value="Unassembled WGS sequence"/>
</dbReference>
<dbReference type="Pfam" id="PF00571">
    <property type="entry name" value="CBS"/>
    <property type="match status" value="2"/>
</dbReference>
<dbReference type="Gene3D" id="3.10.580.10">
    <property type="entry name" value="CBS-domain"/>
    <property type="match status" value="1"/>
</dbReference>
<dbReference type="InterPro" id="IPR006669">
    <property type="entry name" value="MgtE_transporter"/>
</dbReference>
<evidence type="ECO:0000259" key="10">
    <source>
        <dbReference type="PROSITE" id="PS51371"/>
    </source>
</evidence>
<dbReference type="InterPro" id="IPR000644">
    <property type="entry name" value="CBS_dom"/>
</dbReference>
<dbReference type="SUPFAM" id="SSF54631">
    <property type="entry name" value="CBS-domain pair"/>
    <property type="match status" value="1"/>
</dbReference>
<proteinExistence type="inferred from homology"/>
<dbReference type="Pfam" id="PF03448">
    <property type="entry name" value="MgtE_N"/>
    <property type="match status" value="1"/>
</dbReference>
<evidence type="ECO:0000313" key="11">
    <source>
        <dbReference type="EMBL" id="TQL63328.1"/>
    </source>
</evidence>
<keyword evidence="12" id="KW-1185">Reference proteome</keyword>
<name>A0A542ZSL3_9ACTN</name>
<keyword evidence="4 9" id="KW-0812">Transmembrane</keyword>
<feature type="domain" description="CBS" evidence="10">
    <location>
        <begin position="134"/>
        <end position="196"/>
    </location>
</feature>
<evidence type="ECO:0000256" key="7">
    <source>
        <dbReference type="ARBA" id="ARBA00023136"/>
    </source>
</evidence>
<accession>A0A542ZSL3</accession>
<keyword evidence="6 9" id="KW-1133">Transmembrane helix</keyword>
<comment type="similarity">
    <text evidence="2 9">Belongs to the SLC41A transporter family.</text>
</comment>
<evidence type="ECO:0000256" key="4">
    <source>
        <dbReference type="ARBA" id="ARBA00022692"/>
    </source>
</evidence>
<feature type="transmembrane region" description="Helical" evidence="9">
    <location>
        <begin position="418"/>
        <end position="441"/>
    </location>
</feature>
<evidence type="ECO:0000256" key="8">
    <source>
        <dbReference type="PROSITE-ProRule" id="PRU00703"/>
    </source>
</evidence>
<sequence length="443" mass="47801">MDNQIGNLHNAVSMRDARQTSTLAAQCDVRTLIDRFERFSGEDRAFAFRLLSKDRALMVFEGLDPALRSDLVKSLRHEEIAEHFEQMDPDDRVALIDELPAKVASRLLSGLSPEERALTARVAGYPLRSVGRRMSPEPVLLTEFMTADEALAQVRRHLEAETVYTLPVLDGQRGLVGVTSLRRVLASESSQTMSDVMDEPIFARAEEDAELVARRCADQGLLAMPIVDSEKRLVGILTIDDAHTILEEAESEDQARASASEPLRRPYLSTPVTSLVRSRIVWLLALALGATLTVQVLDSFEDTLEQMVVLALFVPLLIGTGGNTGNQAATTVTRALALGDAHPQDVGRIAIREAAVGVLLGFILGGLGCLLAGMVFEWRIGLVIGLTLLCICTLAATVGGLMPLAAKAIGADPAVFSNPFITTFVDAAGLVIYFLIAAAVFGL</sequence>
<dbReference type="PANTHER" id="PTHR43773">
    <property type="entry name" value="MAGNESIUM TRANSPORTER MGTE"/>
    <property type="match status" value="1"/>
</dbReference>
<organism evidence="11 12">
    <name type="scientific">Propioniferax innocua</name>
    <dbReference type="NCBI Taxonomy" id="1753"/>
    <lineage>
        <taxon>Bacteria</taxon>
        <taxon>Bacillati</taxon>
        <taxon>Actinomycetota</taxon>
        <taxon>Actinomycetes</taxon>
        <taxon>Propionibacteriales</taxon>
        <taxon>Propionibacteriaceae</taxon>
        <taxon>Propioniferax</taxon>
    </lineage>
</organism>
<feature type="transmembrane region" description="Helical" evidence="9">
    <location>
        <begin position="382"/>
        <end position="406"/>
    </location>
</feature>
<reference evidence="11 12" key="1">
    <citation type="submission" date="2019-06" db="EMBL/GenBank/DDBJ databases">
        <title>Sequencing the genomes of 1000 actinobacteria strains.</title>
        <authorList>
            <person name="Klenk H.-P."/>
        </authorList>
    </citation>
    <scope>NUCLEOTIDE SEQUENCE [LARGE SCALE GENOMIC DNA]</scope>
    <source>
        <strain evidence="11 12">DSM 8251</strain>
    </source>
</reference>
<dbReference type="GO" id="GO:0015095">
    <property type="term" value="F:magnesium ion transmembrane transporter activity"/>
    <property type="evidence" value="ECO:0007669"/>
    <property type="project" value="UniProtKB-UniRule"/>
</dbReference>
<dbReference type="EMBL" id="VFOR01000001">
    <property type="protein sequence ID" value="TQL63328.1"/>
    <property type="molecule type" value="Genomic_DNA"/>
</dbReference>
<evidence type="ECO:0000256" key="3">
    <source>
        <dbReference type="ARBA" id="ARBA00022448"/>
    </source>
</evidence>
<feature type="transmembrane region" description="Helical" evidence="9">
    <location>
        <begin position="354"/>
        <end position="376"/>
    </location>
</feature>
<keyword evidence="5 9" id="KW-0460">Magnesium</keyword>
<comment type="subunit">
    <text evidence="9">Homodimer.</text>
</comment>
<dbReference type="RefSeq" id="WP_211345842.1">
    <property type="nucleotide sequence ID" value="NZ_BAAAMD010000001.1"/>
</dbReference>
<evidence type="ECO:0000256" key="2">
    <source>
        <dbReference type="ARBA" id="ARBA00009749"/>
    </source>
</evidence>
<comment type="caution">
    <text evidence="9">Lacks conserved residue(s) required for the propagation of feature annotation.</text>
</comment>
<dbReference type="PANTHER" id="PTHR43773:SF1">
    <property type="entry name" value="MAGNESIUM TRANSPORTER MGTE"/>
    <property type="match status" value="1"/>
</dbReference>
<keyword evidence="9" id="KW-1003">Cell membrane</keyword>
<keyword evidence="8" id="KW-0129">CBS domain</keyword>
<evidence type="ECO:0000256" key="1">
    <source>
        <dbReference type="ARBA" id="ARBA00004141"/>
    </source>
</evidence>
<evidence type="ECO:0000256" key="9">
    <source>
        <dbReference type="RuleBase" id="RU362011"/>
    </source>
</evidence>
<dbReference type="NCBIfam" id="TIGR00400">
    <property type="entry name" value="mgtE"/>
    <property type="match status" value="1"/>
</dbReference>
<comment type="subcellular location">
    <subcellularLocation>
        <location evidence="9">Cell membrane</location>
        <topology evidence="9">Multi-pass membrane protein</topology>
    </subcellularLocation>
    <subcellularLocation>
        <location evidence="1">Membrane</location>
        <topology evidence="1">Multi-pass membrane protein</topology>
    </subcellularLocation>
</comment>
<dbReference type="AlphaFoldDB" id="A0A542ZSL3"/>
<dbReference type="SUPFAM" id="SSF158791">
    <property type="entry name" value="MgtE N-terminal domain-like"/>
    <property type="match status" value="1"/>
</dbReference>
<protein>
    <recommendedName>
        <fullName evidence="9">Magnesium transporter MgtE</fullName>
    </recommendedName>
</protein>
<comment type="caution">
    <text evidence="11">The sequence shown here is derived from an EMBL/GenBank/DDBJ whole genome shotgun (WGS) entry which is preliminary data.</text>
</comment>
<dbReference type="InterPro" id="IPR038076">
    <property type="entry name" value="MgtE_N_sf"/>
</dbReference>
<dbReference type="Gene3D" id="1.10.357.20">
    <property type="entry name" value="SLC41 divalent cation transporters, integral membrane domain"/>
    <property type="match status" value="1"/>
</dbReference>
<keyword evidence="9" id="KW-0479">Metal-binding</keyword>
<dbReference type="PROSITE" id="PS51371">
    <property type="entry name" value="CBS"/>
    <property type="match status" value="1"/>
</dbReference>
<gene>
    <name evidence="11" type="ORF">FB460_1130</name>
</gene>
<comment type="function">
    <text evidence="9">Acts as a magnesium transporter.</text>
</comment>
<dbReference type="GO" id="GO:0046872">
    <property type="term" value="F:metal ion binding"/>
    <property type="evidence" value="ECO:0007669"/>
    <property type="project" value="UniProtKB-KW"/>
</dbReference>
<dbReference type="SMART" id="SM00924">
    <property type="entry name" value="MgtE_N"/>
    <property type="match status" value="1"/>
</dbReference>
<dbReference type="Gene3D" id="1.25.60.10">
    <property type="entry name" value="MgtE N-terminal domain-like"/>
    <property type="match status" value="1"/>
</dbReference>